<dbReference type="InterPro" id="IPR020904">
    <property type="entry name" value="Sc_DH/Rdtase_CS"/>
</dbReference>
<accession>A0A8J2S303</accession>
<protein>
    <recommendedName>
        <fullName evidence="5">D-beta-hydroxybutyrate dehydrogenase, mitochondrial</fullName>
    </recommendedName>
</protein>
<dbReference type="GO" id="GO:0016491">
    <property type="term" value="F:oxidoreductase activity"/>
    <property type="evidence" value="ECO:0007669"/>
    <property type="project" value="UniProtKB-KW"/>
</dbReference>
<sequence>MGLLKVLKWQFLPAIACFNIAYLISYIFPFWCLVLIFTGFSQLIYGYYNSISISPKGRAVVITGCDSGFGHQLAEKLHSMDFTVFACCLNEKSYGALGLNSIGSETGRLHVIEMDVTSQEDVDRARAYVERNLPKLGLWGVVNNAGRYMVGFLEWLPIEDYKAIAAVNLFGAIRVTKAFLPLIRKSKGRVVNVSSVLGRVADPFLGAYSITKFALEAFSDILRFEMMPFNVKVCMIEPGNFLAATNVLSGNEGLNAMANQTWDRLDESIQKDYGKEKFDRQIRISEILMKFSERDSGSVINAMFDALYREYPKNRYLEATLLDKIMTYCIQFLPTTVTDPYLLADFPLCSYLLSGAGLSLLISTVFGIFSITSNGRAVLVTGCDTGFGHELSKKLHSMGFTVFSTCIDAKSNGADRLKRIGDDTGRLHVIQMDVTNQEDVDKALEYVEKHLPQNGLWGIVNNAGQSSSPGFLEWTPMHIYEKVMSVNLFGVIRVTNAFLPLVRKSQGRIVNVSSIMARMLSPFAGSYTLTKSAIDSYSAILRLEMMRFKVKVVVIEPGNFMTATNFSTCNGQGGFAFNSRRLWNQLDEEIQNAYGEECLEQEISITQKLIEISTGEPGDVVDAMTNAVSRLYPKNRYFVANMSDKIMAYGLQNLPLCISDRVVSAIESKIIPVEIVPYIKYFVLIPSFVSILSLVAMLH</sequence>
<dbReference type="Gene3D" id="3.40.50.720">
    <property type="entry name" value="NAD(P)-binding Rossmann-like Domain"/>
    <property type="match status" value="2"/>
</dbReference>
<reference evidence="3" key="1">
    <citation type="submission" date="2021-11" db="EMBL/GenBank/DDBJ databases">
        <authorList>
            <person name="Schell T."/>
        </authorList>
    </citation>
    <scope>NUCLEOTIDE SEQUENCE</scope>
    <source>
        <strain evidence="3">M5</strain>
    </source>
</reference>
<keyword evidence="2" id="KW-0812">Transmembrane</keyword>
<feature type="transmembrane region" description="Helical" evidence="2">
    <location>
        <begin position="20"/>
        <end position="48"/>
    </location>
</feature>
<evidence type="ECO:0008006" key="5">
    <source>
        <dbReference type="Google" id="ProtNLM"/>
    </source>
</evidence>
<evidence type="ECO:0000256" key="1">
    <source>
        <dbReference type="ARBA" id="ARBA00023002"/>
    </source>
</evidence>
<organism evidence="3 4">
    <name type="scientific">Daphnia galeata</name>
    <dbReference type="NCBI Taxonomy" id="27404"/>
    <lineage>
        <taxon>Eukaryota</taxon>
        <taxon>Metazoa</taxon>
        <taxon>Ecdysozoa</taxon>
        <taxon>Arthropoda</taxon>
        <taxon>Crustacea</taxon>
        <taxon>Branchiopoda</taxon>
        <taxon>Diplostraca</taxon>
        <taxon>Cladocera</taxon>
        <taxon>Anomopoda</taxon>
        <taxon>Daphniidae</taxon>
        <taxon>Daphnia</taxon>
    </lineage>
</organism>
<gene>
    <name evidence="3" type="ORF">DGAL_LOCUS11791</name>
</gene>
<evidence type="ECO:0000256" key="2">
    <source>
        <dbReference type="SAM" id="Phobius"/>
    </source>
</evidence>
<keyword evidence="4" id="KW-1185">Reference proteome</keyword>
<dbReference type="Pfam" id="PF00106">
    <property type="entry name" value="adh_short"/>
    <property type="match status" value="2"/>
</dbReference>
<dbReference type="PRINTS" id="PR00081">
    <property type="entry name" value="GDHRDH"/>
</dbReference>
<comment type="caution">
    <text evidence="3">The sequence shown here is derived from an EMBL/GenBank/DDBJ whole genome shotgun (WGS) entry which is preliminary data.</text>
</comment>
<dbReference type="GO" id="GO:0008202">
    <property type="term" value="P:steroid metabolic process"/>
    <property type="evidence" value="ECO:0007669"/>
    <property type="project" value="TreeGrafter"/>
</dbReference>
<dbReference type="PANTHER" id="PTHR43313:SF36">
    <property type="entry name" value="D-BETA-HYDROXYBUTYRATE DEHYDROGENASE, MITOCHONDRIAL"/>
    <property type="match status" value="1"/>
</dbReference>
<dbReference type="AlphaFoldDB" id="A0A8J2S303"/>
<evidence type="ECO:0000313" key="4">
    <source>
        <dbReference type="Proteomes" id="UP000789390"/>
    </source>
</evidence>
<proteinExistence type="predicted"/>
<dbReference type="Proteomes" id="UP000789390">
    <property type="component" value="Unassembled WGS sequence"/>
</dbReference>
<dbReference type="PROSITE" id="PS00061">
    <property type="entry name" value="ADH_SHORT"/>
    <property type="match status" value="1"/>
</dbReference>
<dbReference type="EMBL" id="CAKKLH010000283">
    <property type="protein sequence ID" value="CAH0108413.1"/>
    <property type="molecule type" value="Genomic_DNA"/>
</dbReference>
<name>A0A8J2S303_9CRUS</name>
<dbReference type="SUPFAM" id="SSF51735">
    <property type="entry name" value="NAD(P)-binding Rossmann-fold domains"/>
    <property type="match status" value="2"/>
</dbReference>
<keyword evidence="1" id="KW-0560">Oxidoreductase</keyword>
<dbReference type="OrthoDB" id="2102561at2759"/>
<keyword evidence="2" id="KW-1133">Transmembrane helix</keyword>
<keyword evidence="2" id="KW-0472">Membrane</keyword>
<dbReference type="InterPro" id="IPR036291">
    <property type="entry name" value="NAD(P)-bd_dom_sf"/>
</dbReference>
<dbReference type="InterPro" id="IPR002347">
    <property type="entry name" value="SDR_fam"/>
</dbReference>
<dbReference type="PANTHER" id="PTHR43313">
    <property type="entry name" value="SHORT-CHAIN DEHYDROGENASE/REDUCTASE FAMILY 9C"/>
    <property type="match status" value="1"/>
</dbReference>
<evidence type="ECO:0000313" key="3">
    <source>
        <dbReference type="EMBL" id="CAH0108413.1"/>
    </source>
</evidence>